<sequence>MSWGEQLSARTFSADECLLKALEDPNTTLGDVIADTDSAVRQAEEHMLQEITAEGPDGLEKVDLLGATAAINATAVACKGE</sequence>
<name>A0A391NWC2_9EUKA</name>
<comment type="caution">
    <text evidence="1">The sequence shown here is derived from an EMBL/GenBank/DDBJ whole genome shotgun (WGS) entry which is preliminary data.</text>
</comment>
<accession>A0A391NWC2</accession>
<evidence type="ECO:0000313" key="1">
    <source>
        <dbReference type="EMBL" id="GCA62783.1"/>
    </source>
</evidence>
<keyword evidence="2" id="KW-1185">Reference proteome</keyword>
<dbReference type="EMBL" id="BDIP01001395">
    <property type="protein sequence ID" value="GCA62783.1"/>
    <property type="molecule type" value="Genomic_DNA"/>
</dbReference>
<gene>
    <name evidence="1" type="ORF">KIPB_005787</name>
</gene>
<dbReference type="AlphaFoldDB" id="A0A391NWC2"/>
<dbReference type="Proteomes" id="UP000265618">
    <property type="component" value="Unassembled WGS sequence"/>
</dbReference>
<proteinExistence type="predicted"/>
<organism evidence="1 2">
    <name type="scientific">Kipferlia bialata</name>
    <dbReference type="NCBI Taxonomy" id="797122"/>
    <lineage>
        <taxon>Eukaryota</taxon>
        <taxon>Metamonada</taxon>
        <taxon>Carpediemonas-like organisms</taxon>
        <taxon>Kipferlia</taxon>
    </lineage>
</organism>
<protein>
    <submittedName>
        <fullName evidence="1">Uncharacterized protein</fullName>
    </submittedName>
</protein>
<reference evidence="1 2" key="1">
    <citation type="journal article" date="2018" name="PLoS ONE">
        <title>The draft genome of Kipferlia bialata reveals reductive genome evolution in fornicate parasites.</title>
        <authorList>
            <person name="Tanifuji G."/>
            <person name="Takabayashi S."/>
            <person name="Kume K."/>
            <person name="Takagi M."/>
            <person name="Nakayama T."/>
            <person name="Kamikawa R."/>
            <person name="Inagaki Y."/>
            <person name="Hashimoto T."/>
        </authorList>
    </citation>
    <scope>NUCLEOTIDE SEQUENCE [LARGE SCALE GENOMIC DNA]</scope>
    <source>
        <strain evidence="1">NY0173</strain>
    </source>
</reference>
<evidence type="ECO:0000313" key="2">
    <source>
        <dbReference type="Proteomes" id="UP000265618"/>
    </source>
</evidence>